<evidence type="ECO:0000313" key="1">
    <source>
        <dbReference type="EMBL" id="WZL75533.1"/>
    </source>
</evidence>
<protein>
    <submittedName>
        <fullName evidence="1">Uncharacterized protein</fullName>
    </submittedName>
</protein>
<keyword evidence="2" id="KW-1185">Reference proteome</keyword>
<dbReference type="EMBL" id="CP121689">
    <property type="protein sequence ID" value="WZL75533.1"/>
    <property type="molecule type" value="Genomic_DNA"/>
</dbReference>
<gene>
    <name evidence="1" type="ORF">QBE54_08015</name>
</gene>
<dbReference type="RefSeq" id="WP_369017680.1">
    <property type="nucleotide sequence ID" value="NZ_CP121689.1"/>
</dbReference>
<evidence type="ECO:0000313" key="2">
    <source>
        <dbReference type="Proteomes" id="UP001461341"/>
    </source>
</evidence>
<reference evidence="1 2" key="1">
    <citation type="submission" date="2023-03" db="EMBL/GenBank/DDBJ databases">
        <title>Novel Species.</title>
        <authorList>
            <person name="Ma S."/>
        </authorList>
    </citation>
    <scope>NUCLEOTIDE SEQUENCE [LARGE SCALE GENOMIC DNA]</scope>
    <source>
        <strain evidence="1 2">B11</strain>
    </source>
</reference>
<name>A0ABZ2Y959_9BACT</name>
<dbReference type="Proteomes" id="UP001461341">
    <property type="component" value="Chromosome"/>
</dbReference>
<sequence>MKAKKAFSFCRGSGFEILRWLLEDVKSISQWYGFWIFRFYRGSRAGNLKGCEKRGWRS</sequence>
<accession>A0ABZ2Y959</accession>
<organism evidence="1 2">
    <name type="scientific">Thermatribacter velox</name>
    <dbReference type="NCBI Taxonomy" id="3039681"/>
    <lineage>
        <taxon>Bacteria</taxon>
        <taxon>Pseudomonadati</taxon>
        <taxon>Atribacterota</taxon>
        <taxon>Atribacteria</taxon>
        <taxon>Atribacterales</taxon>
        <taxon>Thermatribacteraceae</taxon>
        <taxon>Thermatribacter</taxon>
    </lineage>
</organism>
<proteinExistence type="predicted"/>